<keyword evidence="8 10" id="KW-0408">Iron</keyword>
<dbReference type="GO" id="GO:0004497">
    <property type="term" value="F:monooxygenase activity"/>
    <property type="evidence" value="ECO:0007669"/>
    <property type="project" value="UniProtKB-KW"/>
</dbReference>
<gene>
    <name evidence="12" type="ORF">QQS21_003267</name>
</gene>
<dbReference type="PRINTS" id="PR00465">
    <property type="entry name" value="EP450IV"/>
</dbReference>
<comment type="pathway">
    <text evidence="3">Secondary metabolite biosynthesis.</text>
</comment>
<evidence type="ECO:0000256" key="7">
    <source>
        <dbReference type="ARBA" id="ARBA00023002"/>
    </source>
</evidence>
<evidence type="ECO:0000256" key="4">
    <source>
        <dbReference type="ARBA" id="ARBA00010617"/>
    </source>
</evidence>
<dbReference type="GO" id="GO:0020037">
    <property type="term" value="F:heme binding"/>
    <property type="evidence" value="ECO:0007669"/>
    <property type="project" value="InterPro"/>
</dbReference>
<dbReference type="InterPro" id="IPR017972">
    <property type="entry name" value="Cyt_P450_CS"/>
</dbReference>
<dbReference type="InterPro" id="IPR036396">
    <property type="entry name" value="Cyt_P450_sf"/>
</dbReference>
<evidence type="ECO:0000256" key="8">
    <source>
        <dbReference type="ARBA" id="ARBA00023004"/>
    </source>
</evidence>
<dbReference type="GO" id="GO:0016705">
    <property type="term" value="F:oxidoreductase activity, acting on paired donors, with incorporation or reduction of molecular oxygen"/>
    <property type="evidence" value="ECO:0007669"/>
    <property type="project" value="InterPro"/>
</dbReference>
<dbReference type="InterPro" id="IPR002403">
    <property type="entry name" value="Cyt_P450_E_grp-IV"/>
</dbReference>
<evidence type="ECO:0000256" key="9">
    <source>
        <dbReference type="ARBA" id="ARBA00023033"/>
    </source>
</evidence>
<reference evidence="12" key="1">
    <citation type="submission" date="2023-06" db="EMBL/GenBank/DDBJ databases">
        <title>Conoideocrella luteorostrata (Hypocreales: Clavicipitaceae), a potential biocontrol fungus for elongate hemlock scale in United States Christmas tree production areas.</title>
        <authorList>
            <person name="Barrett H."/>
            <person name="Lovett B."/>
            <person name="Macias A.M."/>
            <person name="Stajich J.E."/>
            <person name="Kasson M.T."/>
        </authorList>
    </citation>
    <scope>NUCLEOTIDE SEQUENCE</scope>
    <source>
        <strain evidence="12">ARSEF 14590</strain>
    </source>
</reference>
<comment type="cofactor">
    <cofactor evidence="1 10">
        <name>heme</name>
        <dbReference type="ChEBI" id="CHEBI:30413"/>
    </cofactor>
</comment>
<evidence type="ECO:0000256" key="2">
    <source>
        <dbReference type="ARBA" id="ARBA00004167"/>
    </source>
</evidence>
<name>A0AAJ0G2D8_9HYPO</name>
<protein>
    <recommendedName>
        <fullName evidence="14">Cytochrome P450</fullName>
    </recommendedName>
</protein>
<evidence type="ECO:0000256" key="5">
    <source>
        <dbReference type="ARBA" id="ARBA00022617"/>
    </source>
</evidence>
<dbReference type="Pfam" id="PF00067">
    <property type="entry name" value="p450"/>
    <property type="match status" value="1"/>
</dbReference>
<evidence type="ECO:0000313" key="13">
    <source>
        <dbReference type="Proteomes" id="UP001251528"/>
    </source>
</evidence>
<dbReference type="InterPro" id="IPR001128">
    <property type="entry name" value="Cyt_P450"/>
</dbReference>
<sequence>MSSHNVKLPQAFDFGAADGQIGWWPVLACSVLALISLQMLTQKHAIKLNVPTAGYSSIFEPNWLLRMRFLKQSPTIIEEGYQKFKDSIFRVCRNDGDRFIVPNKFVDELRYLPEETLSATMAHAVNFFGEYTSINMIHKGDMSNTQASIHKLTPMLGRLSETMKDELDFALQQEIPKCEGEWVKVQIYDIMLRLISRISGRIFVGLQACRNETWLAASRDFTEHFFTIAMILRLVPRFLHPLIVRLLPQYWRLYNNIETARQILSPIIRERRAQEAAGAPGYVKQEDLLQIMMDSPNAVDNSPDMLAHRQLFLSLAAIHTTSLVATNIMYDLCHHPEFIPPLRSEIMNVLTECGGWEKSAAAKLHTLDSCMKESLRRNPPIQLVFNRQVQQPIKLSSGIVLPAGIQITMPARSLMYDPANVHGDPTEFDPFRFMRRHDEPAQHGGVPKRLFAQTDRTNLNFGHGKHACPGRFFADTEIKLILSHLLLDYDFKYPDGTTRPKTICIDEVLFPDPSARLLMRKRKTS</sequence>
<dbReference type="PANTHER" id="PTHR46206:SF6">
    <property type="entry name" value="CYTOCHROME P450 MONOOXYGENASE AN1598-RELATED"/>
    <property type="match status" value="1"/>
</dbReference>
<evidence type="ECO:0000313" key="12">
    <source>
        <dbReference type="EMBL" id="KAK2606336.1"/>
    </source>
</evidence>
<proteinExistence type="inferred from homology"/>
<dbReference type="GO" id="GO:0005506">
    <property type="term" value="F:iron ion binding"/>
    <property type="evidence" value="ECO:0007669"/>
    <property type="project" value="InterPro"/>
</dbReference>
<keyword evidence="6 10" id="KW-0479">Metal-binding</keyword>
<evidence type="ECO:0000256" key="3">
    <source>
        <dbReference type="ARBA" id="ARBA00005179"/>
    </source>
</evidence>
<keyword evidence="7 11" id="KW-0560">Oxidoreductase</keyword>
<dbReference type="Gene3D" id="1.10.630.10">
    <property type="entry name" value="Cytochrome P450"/>
    <property type="match status" value="1"/>
</dbReference>
<feature type="binding site" description="axial binding residue" evidence="10">
    <location>
        <position position="468"/>
    </location>
    <ligand>
        <name>heme</name>
        <dbReference type="ChEBI" id="CHEBI:30413"/>
    </ligand>
    <ligandPart>
        <name>Fe</name>
        <dbReference type="ChEBI" id="CHEBI:18248"/>
    </ligandPart>
</feature>
<evidence type="ECO:0008006" key="14">
    <source>
        <dbReference type="Google" id="ProtNLM"/>
    </source>
</evidence>
<organism evidence="12 13">
    <name type="scientific">Conoideocrella luteorostrata</name>
    <dbReference type="NCBI Taxonomy" id="1105319"/>
    <lineage>
        <taxon>Eukaryota</taxon>
        <taxon>Fungi</taxon>
        <taxon>Dikarya</taxon>
        <taxon>Ascomycota</taxon>
        <taxon>Pezizomycotina</taxon>
        <taxon>Sordariomycetes</taxon>
        <taxon>Hypocreomycetidae</taxon>
        <taxon>Hypocreales</taxon>
        <taxon>Clavicipitaceae</taxon>
        <taxon>Conoideocrella</taxon>
    </lineage>
</organism>
<keyword evidence="5 10" id="KW-0349">Heme</keyword>
<dbReference type="PANTHER" id="PTHR46206">
    <property type="entry name" value="CYTOCHROME P450"/>
    <property type="match status" value="1"/>
</dbReference>
<evidence type="ECO:0000256" key="10">
    <source>
        <dbReference type="PIRSR" id="PIRSR602403-1"/>
    </source>
</evidence>
<accession>A0AAJ0G2D8</accession>
<keyword evidence="9 11" id="KW-0503">Monooxygenase</keyword>
<keyword evidence="13" id="KW-1185">Reference proteome</keyword>
<evidence type="ECO:0000256" key="6">
    <source>
        <dbReference type="ARBA" id="ARBA00022723"/>
    </source>
</evidence>
<dbReference type="GO" id="GO:0016020">
    <property type="term" value="C:membrane"/>
    <property type="evidence" value="ECO:0007669"/>
    <property type="project" value="UniProtKB-SubCell"/>
</dbReference>
<comment type="similarity">
    <text evidence="4 11">Belongs to the cytochrome P450 family.</text>
</comment>
<dbReference type="CDD" id="cd11041">
    <property type="entry name" value="CYP503A1-like"/>
    <property type="match status" value="1"/>
</dbReference>
<evidence type="ECO:0000256" key="1">
    <source>
        <dbReference type="ARBA" id="ARBA00001971"/>
    </source>
</evidence>
<comment type="caution">
    <text evidence="12">The sequence shown here is derived from an EMBL/GenBank/DDBJ whole genome shotgun (WGS) entry which is preliminary data.</text>
</comment>
<dbReference type="EMBL" id="JASWJB010000042">
    <property type="protein sequence ID" value="KAK2606336.1"/>
    <property type="molecule type" value="Genomic_DNA"/>
</dbReference>
<dbReference type="AlphaFoldDB" id="A0AAJ0G2D8"/>
<comment type="subcellular location">
    <subcellularLocation>
        <location evidence="2">Membrane</location>
        <topology evidence="2">Single-pass membrane protein</topology>
    </subcellularLocation>
</comment>
<dbReference type="SUPFAM" id="SSF48264">
    <property type="entry name" value="Cytochrome P450"/>
    <property type="match status" value="1"/>
</dbReference>
<dbReference type="PROSITE" id="PS00086">
    <property type="entry name" value="CYTOCHROME_P450"/>
    <property type="match status" value="1"/>
</dbReference>
<evidence type="ECO:0000256" key="11">
    <source>
        <dbReference type="RuleBase" id="RU000461"/>
    </source>
</evidence>
<dbReference type="Proteomes" id="UP001251528">
    <property type="component" value="Unassembled WGS sequence"/>
</dbReference>